<accession>A0A6M3ILR8</accession>
<protein>
    <submittedName>
        <fullName evidence="1">Putative tail protein</fullName>
    </submittedName>
</protein>
<proteinExistence type="predicted"/>
<dbReference type="InterPro" id="IPR042302">
    <property type="entry name" value="E1_FCCH_sf"/>
</dbReference>
<dbReference type="AlphaFoldDB" id="A0A6M3ILR8"/>
<gene>
    <name evidence="1" type="ORF">MM415B01499_0013</name>
</gene>
<dbReference type="Pfam" id="PF13385">
    <property type="entry name" value="Laminin_G_3"/>
    <property type="match status" value="1"/>
</dbReference>
<dbReference type="Gene3D" id="2.40.30.180">
    <property type="entry name" value="Ubiquitin-activating enzyme E1, FCCH domain"/>
    <property type="match status" value="1"/>
</dbReference>
<organism evidence="1">
    <name type="scientific">viral metagenome</name>
    <dbReference type="NCBI Taxonomy" id="1070528"/>
    <lineage>
        <taxon>unclassified sequences</taxon>
        <taxon>metagenomes</taxon>
        <taxon>organismal metagenomes</taxon>
    </lineage>
</organism>
<dbReference type="Gene3D" id="2.60.120.200">
    <property type="match status" value="1"/>
</dbReference>
<dbReference type="EMBL" id="MT141309">
    <property type="protein sequence ID" value="QJA58128.1"/>
    <property type="molecule type" value="Genomic_DNA"/>
</dbReference>
<reference evidence="1" key="1">
    <citation type="submission" date="2020-03" db="EMBL/GenBank/DDBJ databases">
        <title>The deep terrestrial virosphere.</title>
        <authorList>
            <person name="Holmfeldt K."/>
            <person name="Nilsson E."/>
            <person name="Simone D."/>
            <person name="Lopez-Fernandez M."/>
            <person name="Wu X."/>
            <person name="de Brujin I."/>
            <person name="Lundin D."/>
            <person name="Andersson A."/>
            <person name="Bertilsson S."/>
            <person name="Dopson M."/>
        </authorList>
    </citation>
    <scope>NUCLEOTIDE SEQUENCE</scope>
    <source>
        <strain evidence="1">MM415B01499</strain>
    </source>
</reference>
<evidence type="ECO:0000313" key="1">
    <source>
        <dbReference type="EMBL" id="QJA58128.1"/>
    </source>
</evidence>
<dbReference type="SUPFAM" id="SSF49899">
    <property type="entry name" value="Concanavalin A-like lectins/glucanases"/>
    <property type="match status" value="1"/>
</dbReference>
<dbReference type="InterPro" id="IPR013320">
    <property type="entry name" value="ConA-like_dom_sf"/>
</dbReference>
<name>A0A6M3ILR8_9ZZZZ</name>
<sequence>MANGAVSRVLAGNDYQVEREYDDETGVTFWPTYPGLTTTATAAKILAKGFSNEALETLGSELVTNGSFSVGTDWTLQEGWTIGSGVATCDGTDGRRISQNVGAVTGTPYRISYDITARTAGLVAIELGGGTYVSTVGSYSYVRYATGASVSFRSSSFVGSIDNVSIREITNPGLSQVSVASGDSTHCLVLKDSAGAVISWGYIRGADLAEAKAAAKGATGITKATPGVITFNAGHGYVDGDLIYLSGLTEMTELNTKYVVLDGNAGDTFTINDTSGYGAAETTGGNVAQKVTSFGTDGVLINSTIGGGTQSWTGTGAGDPNDPSTLEIYKAVDLTGDFSFGCLFRADDGRPAADAVLFAKADYTAGEYGLSLKLMTTGKYEMVVSSDGATAEGKITDAAVLADGAQTVFADLLAVYDNAGTVIFYVSGAAVASSNLGAGGPPVSIFDTFHKFVIGSESEAGLYFSGDMAVAFLFSRALTAAQANRRYQRTHKRWYLDG</sequence>